<feature type="transmembrane region" description="Helical" evidence="8">
    <location>
        <begin position="261"/>
        <end position="282"/>
    </location>
</feature>
<keyword evidence="5 8" id="KW-0812">Transmembrane</keyword>
<dbReference type="EMBL" id="MTSM01000010">
    <property type="protein sequence ID" value="OPX55324.1"/>
    <property type="molecule type" value="Genomic_DNA"/>
</dbReference>
<feature type="transmembrane region" description="Helical" evidence="8">
    <location>
        <begin position="12"/>
        <end position="33"/>
    </location>
</feature>
<gene>
    <name evidence="10" type="ORF">BTE48_09150</name>
</gene>
<feature type="transmembrane region" description="Helical" evidence="8">
    <location>
        <begin position="39"/>
        <end position="57"/>
    </location>
</feature>
<feature type="transmembrane region" description="Helical" evidence="8">
    <location>
        <begin position="231"/>
        <end position="255"/>
    </location>
</feature>
<accession>A0A1T4PTI5</accession>
<feature type="transmembrane region" description="Helical" evidence="8">
    <location>
        <begin position="175"/>
        <end position="194"/>
    </location>
</feature>
<feature type="transmembrane region" description="Helical" evidence="8">
    <location>
        <begin position="96"/>
        <end position="117"/>
    </location>
</feature>
<evidence type="ECO:0000259" key="9">
    <source>
        <dbReference type="Pfam" id="PF00892"/>
    </source>
</evidence>
<dbReference type="STRING" id="64969.SAMN02745127_01622"/>
<evidence type="ECO:0000313" key="10">
    <source>
        <dbReference type="EMBL" id="OPX55324.1"/>
    </source>
</evidence>
<protein>
    <recommendedName>
        <fullName evidence="9">EamA domain-containing protein</fullName>
    </recommendedName>
</protein>
<feature type="transmembrane region" description="Helical" evidence="8">
    <location>
        <begin position="69"/>
        <end position="90"/>
    </location>
</feature>
<reference evidence="10 11" key="1">
    <citation type="submission" date="2017-01" db="EMBL/GenBank/DDBJ databases">
        <title>Genome Sequencing of a Marine Spirillum, Oceanospirillum multiglobuliferum ATCC 33336, from Japan.</title>
        <authorList>
            <person name="Carney J.G."/>
            <person name="Trachtenberg A.M."/>
            <person name="Rheaume B.A."/>
            <person name="Linnane J.D."/>
            <person name="Pitts N.L."/>
            <person name="Mykles D.L."/>
            <person name="Maclea K.S."/>
        </authorList>
    </citation>
    <scope>NUCLEOTIDE SEQUENCE [LARGE SCALE GENOMIC DNA]</scope>
    <source>
        <strain evidence="10 11">ATCC 33336</strain>
    </source>
</reference>
<dbReference type="InterPro" id="IPR050638">
    <property type="entry name" value="AA-Vitamin_Transporters"/>
</dbReference>
<evidence type="ECO:0000256" key="5">
    <source>
        <dbReference type="ARBA" id="ARBA00022692"/>
    </source>
</evidence>
<evidence type="ECO:0000256" key="7">
    <source>
        <dbReference type="ARBA" id="ARBA00023136"/>
    </source>
</evidence>
<evidence type="ECO:0000256" key="4">
    <source>
        <dbReference type="ARBA" id="ARBA00022475"/>
    </source>
</evidence>
<evidence type="ECO:0000256" key="6">
    <source>
        <dbReference type="ARBA" id="ARBA00022989"/>
    </source>
</evidence>
<keyword evidence="11" id="KW-1185">Reference proteome</keyword>
<keyword evidence="6 8" id="KW-1133">Transmembrane helix</keyword>
<dbReference type="Proteomes" id="UP000191418">
    <property type="component" value="Unassembled WGS sequence"/>
</dbReference>
<feature type="transmembrane region" description="Helical" evidence="8">
    <location>
        <begin position="206"/>
        <end position="224"/>
    </location>
</feature>
<dbReference type="SUPFAM" id="SSF103481">
    <property type="entry name" value="Multidrug resistance efflux transporter EmrE"/>
    <property type="match status" value="2"/>
</dbReference>
<feature type="transmembrane region" description="Helical" evidence="8">
    <location>
        <begin position="124"/>
        <end position="141"/>
    </location>
</feature>
<evidence type="ECO:0000256" key="8">
    <source>
        <dbReference type="SAM" id="Phobius"/>
    </source>
</evidence>
<organism evidence="10 11">
    <name type="scientific">Oceanospirillum multiglobuliferum</name>
    <dbReference type="NCBI Taxonomy" id="64969"/>
    <lineage>
        <taxon>Bacteria</taxon>
        <taxon>Pseudomonadati</taxon>
        <taxon>Pseudomonadota</taxon>
        <taxon>Gammaproteobacteria</taxon>
        <taxon>Oceanospirillales</taxon>
        <taxon>Oceanospirillaceae</taxon>
        <taxon>Oceanospirillum</taxon>
    </lineage>
</organism>
<dbReference type="InterPro" id="IPR037185">
    <property type="entry name" value="EmrE-like"/>
</dbReference>
<keyword evidence="7 8" id="KW-0472">Membrane</keyword>
<feature type="transmembrane region" description="Helical" evidence="8">
    <location>
        <begin position="147"/>
        <end position="163"/>
    </location>
</feature>
<dbReference type="GO" id="GO:0005886">
    <property type="term" value="C:plasma membrane"/>
    <property type="evidence" value="ECO:0007669"/>
    <property type="project" value="UniProtKB-SubCell"/>
</dbReference>
<evidence type="ECO:0000256" key="3">
    <source>
        <dbReference type="ARBA" id="ARBA00022448"/>
    </source>
</evidence>
<comment type="subcellular location">
    <subcellularLocation>
        <location evidence="1">Cell membrane</location>
        <topology evidence="1">Multi-pass membrane protein</topology>
    </subcellularLocation>
</comment>
<keyword evidence="4" id="KW-1003">Cell membrane</keyword>
<feature type="domain" description="EamA" evidence="9">
    <location>
        <begin position="8"/>
        <end position="138"/>
    </location>
</feature>
<dbReference type="RefSeq" id="WP_078745220.1">
    <property type="nucleotide sequence ID" value="NZ_FUXG01000009.1"/>
</dbReference>
<evidence type="ECO:0000256" key="1">
    <source>
        <dbReference type="ARBA" id="ARBA00004651"/>
    </source>
</evidence>
<dbReference type="PANTHER" id="PTHR32322:SF2">
    <property type="entry name" value="EAMA DOMAIN-CONTAINING PROTEIN"/>
    <property type="match status" value="1"/>
</dbReference>
<name>A0A1T4PTI5_9GAMM</name>
<sequence length="289" mass="32393">MINLRSLSTGILAYLIWGCFPLLFSLVSSVAPLEVISARIFWSFLFCSLLLLGLGQWQSLKKVFSKKALLWSFIAALLISTNWLVFVYAVNNGQVIQSSLGYFLTPIVSVFLARFILQEHISRRQAISIALAIIAILIEVLRIQSLPWISLLLALSFGLYGLVRKQAPFEALNGLLMETGWLLLPALAYLALQQSPGLQPYPVNSIGFYLALSGIVTAVPLLLFSAAARKLPLSVIGFIMYINPIMQFITAIFIFKEGFELQQLFSFALIWLAVLIFCYDLYQNSRQRV</sequence>
<comment type="caution">
    <text evidence="10">The sequence shown here is derived from an EMBL/GenBank/DDBJ whole genome shotgun (WGS) entry which is preliminary data.</text>
</comment>
<evidence type="ECO:0000313" key="11">
    <source>
        <dbReference type="Proteomes" id="UP000191418"/>
    </source>
</evidence>
<feature type="domain" description="EamA" evidence="9">
    <location>
        <begin position="151"/>
        <end position="277"/>
    </location>
</feature>
<dbReference type="Pfam" id="PF00892">
    <property type="entry name" value="EamA"/>
    <property type="match status" value="2"/>
</dbReference>
<dbReference type="NCBIfam" id="TIGR00688">
    <property type="entry name" value="rarD"/>
    <property type="match status" value="1"/>
</dbReference>
<dbReference type="InterPro" id="IPR004626">
    <property type="entry name" value="RarD"/>
</dbReference>
<evidence type="ECO:0000256" key="2">
    <source>
        <dbReference type="ARBA" id="ARBA00007362"/>
    </source>
</evidence>
<dbReference type="PANTHER" id="PTHR32322">
    <property type="entry name" value="INNER MEMBRANE TRANSPORTER"/>
    <property type="match status" value="1"/>
</dbReference>
<dbReference type="AlphaFoldDB" id="A0A1T4PTI5"/>
<proteinExistence type="inferred from homology"/>
<comment type="similarity">
    <text evidence="2">Belongs to the EamA transporter family.</text>
</comment>
<dbReference type="InterPro" id="IPR000620">
    <property type="entry name" value="EamA_dom"/>
</dbReference>
<dbReference type="OrthoDB" id="369870at2"/>
<keyword evidence="3" id="KW-0813">Transport</keyword>